<dbReference type="Proteomes" id="UP000292958">
    <property type="component" value="Unassembled WGS sequence"/>
</dbReference>
<organism evidence="1 2">
    <name type="scientific">Edaphobacter modestus</name>
    <dbReference type="NCBI Taxonomy" id="388466"/>
    <lineage>
        <taxon>Bacteria</taxon>
        <taxon>Pseudomonadati</taxon>
        <taxon>Acidobacteriota</taxon>
        <taxon>Terriglobia</taxon>
        <taxon>Terriglobales</taxon>
        <taxon>Acidobacteriaceae</taxon>
        <taxon>Edaphobacter</taxon>
    </lineage>
</organism>
<reference evidence="1 2" key="1">
    <citation type="submission" date="2019-02" db="EMBL/GenBank/DDBJ databases">
        <title>Genomic Encyclopedia of Archaeal and Bacterial Type Strains, Phase II (KMG-II): from individual species to whole genera.</title>
        <authorList>
            <person name="Goeker M."/>
        </authorList>
    </citation>
    <scope>NUCLEOTIDE SEQUENCE [LARGE SCALE GENOMIC DNA]</scope>
    <source>
        <strain evidence="1 2">DSM 18101</strain>
    </source>
</reference>
<dbReference type="AlphaFoldDB" id="A0A4Q7Y0L2"/>
<accession>A0A4Q7Y0L2</accession>
<keyword evidence="2" id="KW-1185">Reference proteome</keyword>
<dbReference type="Gene3D" id="3.40.50.1820">
    <property type="entry name" value="alpha/beta hydrolase"/>
    <property type="match status" value="1"/>
</dbReference>
<sequence>MPCTALLWKRRFKVLCVAVCLLVEVANEKIIAQSPVHSIHTIVTPLVGEDVARPCEYDMVNPSSVKKIRAVFVVFERGPGSVRFYNDPDIQTFADKHELAMMMPRHCSSKVYEDMDIDPSNGLGRGLFAALDQFSIQTDHPELRTSPVILLGFSGAGAFAARLVGFAPQRIAAAVLSHAGQNHSLGLNTLQLSDASLTVPELVIVGGKDQTVGTELSYAYFSRYWRLGAPWLFATQNDAGHCCTSDAKDLILAWLDAILRKRLHQVSGSLATIHRTNGYYAFFRKDPTEIRDSGKLITSNARNLTFQRSDSATQNNAEAAGYLPSRKTASEWLSFADRPAQLNASPTGPKP</sequence>
<comment type="caution">
    <text evidence="1">The sequence shown here is derived from an EMBL/GenBank/DDBJ whole genome shotgun (WGS) entry which is preliminary data.</text>
</comment>
<name>A0A4Q7Y0L2_9BACT</name>
<dbReference type="SUPFAM" id="SSF53474">
    <property type="entry name" value="alpha/beta-Hydrolases"/>
    <property type="match status" value="1"/>
</dbReference>
<dbReference type="InterPro" id="IPR029058">
    <property type="entry name" value="AB_hydrolase_fold"/>
</dbReference>
<proteinExistence type="predicted"/>
<evidence type="ECO:0000313" key="1">
    <source>
        <dbReference type="EMBL" id="RZU29099.1"/>
    </source>
</evidence>
<gene>
    <name evidence="1" type="ORF">BDD14_6697</name>
</gene>
<dbReference type="EMBL" id="SHKW01000008">
    <property type="protein sequence ID" value="RZU29099.1"/>
    <property type="molecule type" value="Genomic_DNA"/>
</dbReference>
<evidence type="ECO:0000313" key="2">
    <source>
        <dbReference type="Proteomes" id="UP000292958"/>
    </source>
</evidence>
<protein>
    <submittedName>
        <fullName evidence="1">Uncharacterized protein</fullName>
    </submittedName>
</protein>